<evidence type="ECO:0000313" key="2">
    <source>
        <dbReference type="Proteomes" id="UP000018948"/>
    </source>
</evidence>
<reference evidence="1 2" key="1">
    <citation type="submission" date="2013-11" db="EMBL/GenBank/DDBJ databases">
        <title>The Genome Sequence of Phytophthora parasitica P10297.</title>
        <authorList>
            <consortium name="The Broad Institute Genomics Platform"/>
            <person name="Russ C."/>
            <person name="Tyler B."/>
            <person name="Panabieres F."/>
            <person name="Shan W."/>
            <person name="Tripathy S."/>
            <person name="Grunwald N."/>
            <person name="Machado M."/>
            <person name="Johnson C.S."/>
            <person name="Walker B."/>
            <person name="Young S.K."/>
            <person name="Zeng Q."/>
            <person name="Gargeya S."/>
            <person name="Fitzgerald M."/>
            <person name="Haas B."/>
            <person name="Abouelleil A."/>
            <person name="Allen A.W."/>
            <person name="Alvarado L."/>
            <person name="Arachchi H.M."/>
            <person name="Berlin A.M."/>
            <person name="Chapman S.B."/>
            <person name="Gainer-Dewar J."/>
            <person name="Goldberg J."/>
            <person name="Griggs A."/>
            <person name="Gujja S."/>
            <person name="Hansen M."/>
            <person name="Howarth C."/>
            <person name="Imamovic A."/>
            <person name="Ireland A."/>
            <person name="Larimer J."/>
            <person name="McCowan C."/>
            <person name="Murphy C."/>
            <person name="Pearson M."/>
            <person name="Poon T.W."/>
            <person name="Priest M."/>
            <person name="Roberts A."/>
            <person name="Saif S."/>
            <person name="Shea T."/>
            <person name="Sisk P."/>
            <person name="Sykes S."/>
            <person name="Wortman J."/>
            <person name="Nusbaum C."/>
            <person name="Birren B."/>
        </authorList>
    </citation>
    <scope>NUCLEOTIDE SEQUENCE [LARGE SCALE GENOMIC DNA]</scope>
    <source>
        <strain evidence="1 2">P10297</strain>
    </source>
</reference>
<accession>W3A1Y9</accession>
<name>W3A1Y9_PHYNI</name>
<dbReference type="Proteomes" id="UP000018948">
    <property type="component" value="Unassembled WGS sequence"/>
</dbReference>
<sequence length="44" mass="4783">MAHRRDSLPVQLALSPKSLPRFGSIPCHDIANTSGGHHMSCSRI</sequence>
<organism evidence="1 2">
    <name type="scientific">Phytophthora nicotianae P10297</name>
    <dbReference type="NCBI Taxonomy" id="1317064"/>
    <lineage>
        <taxon>Eukaryota</taxon>
        <taxon>Sar</taxon>
        <taxon>Stramenopiles</taxon>
        <taxon>Oomycota</taxon>
        <taxon>Peronosporomycetes</taxon>
        <taxon>Peronosporales</taxon>
        <taxon>Peronosporaceae</taxon>
        <taxon>Phytophthora</taxon>
    </lineage>
</organism>
<comment type="caution">
    <text evidence="1">The sequence shown here is derived from an EMBL/GenBank/DDBJ whole genome shotgun (WGS) entry which is preliminary data.</text>
</comment>
<proteinExistence type="predicted"/>
<gene>
    <name evidence="1" type="ORF">F442_01479</name>
</gene>
<dbReference type="AlphaFoldDB" id="W3A1Y9"/>
<protein>
    <submittedName>
        <fullName evidence="1">Uncharacterized protein</fullName>
    </submittedName>
</protein>
<dbReference type="EMBL" id="ANIY01000278">
    <property type="protein sequence ID" value="ETP53662.1"/>
    <property type="molecule type" value="Genomic_DNA"/>
</dbReference>
<evidence type="ECO:0000313" key="1">
    <source>
        <dbReference type="EMBL" id="ETP53662.1"/>
    </source>
</evidence>